<protein>
    <submittedName>
        <fullName evidence="1">Portal protein</fullName>
    </submittedName>
</protein>
<sequence length="160" mass="18790">MQSRQTDIVTKARQLLLDLLITGYTFYKVGETSSKTNINIEVLDPLNTFIDRNPDSIYIKDSYRAVVRRWYTRTQVLNKYGKDLTQEDIKKIKDTWRDPSRSTIYGRAYAGETVAINAKEMAETPLPGYPNNYTMNKLEIIPVYEVEWIEVDKDFVMQRY</sequence>
<accession>A0A8S5RAF1</accession>
<name>A0A8S5RAF1_9VIRU</name>
<organism evidence="1">
    <name type="scientific">virus sp. ctQcs9</name>
    <dbReference type="NCBI Taxonomy" id="2825816"/>
    <lineage>
        <taxon>Viruses</taxon>
    </lineage>
</organism>
<reference evidence="1" key="1">
    <citation type="journal article" date="2021" name="Proc. Natl. Acad. Sci. U.S.A.">
        <title>A Catalog of Tens of Thousands of Viruses from Human Metagenomes Reveals Hidden Associations with Chronic Diseases.</title>
        <authorList>
            <person name="Tisza M.J."/>
            <person name="Buck C.B."/>
        </authorList>
    </citation>
    <scope>NUCLEOTIDE SEQUENCE</scope>
    <source>
        <strain evidence="1">CtQcs9</strain>
    </source>
</reference>
<proteinExistence type="predicted"/>
<evidence type="ECO:0000313" key="1">
    <source>
        <dbReference type="EMBL" id="DAE28130.1"/>
    </source>
</evidence>
<dbReference type="EMBL" id="BK059082">
    <property type="protein sequence ID" value="DAE28130.1"/>
    <property type="molecule type" value="Genomic_DNA"/>
</dbReference>